<organism evidence="4 5">
    <name type="scientific">Trichoderma cornu-damae</name>
    <dbReference type="NCBI Taxonomy" id="654480"/>
    <lineage>
        <taxon>Eukaryota</taxon>
        <taxon>Fungi</taxon>
        <taxon>Dikarya</taxon>
        <taxon>Ascomycota</taxon>
        <taxon>Pezizomycotina</taxon>
        <taxon>Sordariomycetes</taxon>
        <taxon>Hypocreomycetidae</taxon>
        <taxon>Hypocreales</taxon>
        <taxon>Hypocreaceae</taxon>
        <taxon>Trichoderma</taxon>
    </lineage>
</organism>
<dbReference type="InterPro" id="IPR001466">
    <property type="entry name" value="Beta-lactam-related"/>
</dbReference>
<keyword evidence="5" id="KW-1185">Reference proteome</keyword>
<dbReference type="Proteomes" id="UP000827724">
    <property type="component" value="Unassembled WGS sequence"/>
</dbReference>
<reference evidence="4" key="1">
    <citation type="submission" date="2021-08" db="EMBL/GenBank/DDBJ databases">
        <title>Chromosome-Level Trichoderma cornu-damae using Hi-C Data.</title>
        <authorList>
            <person name="Kim C.S."/>
        </authorList>
    </citation>
    <scope>NUCLEOTIDE SEQUENCE</scope>
    <source>
        <strain evidence="4">KA19-0412C</strain>
    </source>
</reference>
<evidence type="ECO:0000313" key="4">
    <source>
        <dbReference type="EMBL" id="KAH6603883.1"/>
    </source>
</evidence>
<accession>A0A9P8QJK2</accession>
<feature type="non-terminal residue" evidence="4">
    <location>
        <position position="1"/>
    </location>
</feature>
<dbReference type="SUPFAM" id="SSF56601">
    <property type="entry name" value="beta-lactamase/transpeptidase-like"/>
    <property type="match status" value="1"/>
</dbReference>
<gene>
    <name evidence="4" type="ORF">Trco_007329</name>
</gene>
<evidence type="ECO:0000313" key="5">
    <source>
        <dbReference type="Proteomes" id="UP000827724"/>
    </source>
</evidence>
<dbReference type="PANTHER" id="PTHR43283">
    <property type="entry name" value="BETA-LACTAMASE-RELATED"/>
    <property type="match status" value="1"/>
</dbReference>
<dbReference type="OrthoDB" id="428260at2759"/>
<dbReference type="Gene3D" id="3.40.710.10">
    <property type="entry name" value="DD-peptidase/beta-lactamase superfamily"/>
    <property type="match status" value="1"/>
</dbReference>
<evidence type="ECO:0000256" key="1">
    <source>
        <dbReference type="ARBA" id="ARBA00009009"/>
    </source>
</evidence>
<dbReference type="InterPro" id="IPR012338">
    <property type="entry name" value="Beta-lactam/transpept-like"/>
</dbReference>
<proteinExistence type="inferred from homology"/>
<evidence type="ECO:0000256" key="2">
    <source>
        <dbReference type="ARBA" id="ARBA00022801"/>
    </source>
</evidence>
<comment type="similarity">
    <text evidence="1">Belongs to the class-A beta-lactamase family.</text>
</comment>
<dbReference type="EMBL" id="JAIWOZ010000006">
    <property type="protein sequence ID" value="KAH6603883.1"/>
    <property type="molecule type" value="Genomic_DNA"/>
</dbReference>
<sequence length="398" mass="43510">MDTLDALLRRDVAEGHDTKDKLLGAAFIVTDRNGIIYSGSAGRAGMHVDSPAWDGDTLTYGASLTKLPSAICLMQLVERGLLRPDQDLRPLVPELREMQVLKGFTPEGQPVLEDNDRPMTLRQLMTHTVGLRYDVADPDLRRWSEAVGRPVGKTIRLSRDGYNTPLSFRPGDGWAYGSALDWAGVALETATRQRLGDYMRERVLGPLGMRDTGFRPDQLPHTAGRRAEVALRDADDGALSLFDDVPGEPGMDSAGAGIHTTANDYARLLRAMLQAEPAVVSAATARDMFAPRLDREQRAALQEALHDAQAKPAYIPEFPDGVELQFGYGGLLAMEDLPGRRRKGSLCWVGAGNSRWWIDPESGIAAVLMVAVFPFGDAVACRLWADLERAVYDGLGSR</sequence>
<feature type="domain" description="Beta-lactamase-related" evidence="3">
    <location>
        <begin position="13"/>
        <end position="376"/>
    </location>
</feature>
<dbReference type="PANTHER" id="PTHR43283:SF17">
    <property type="entry name" value="(LOVD), PUTATIVE (AFU_ORTHOLOGUE AFUA_5G00920)-RELATED"/>
    <property type="match status" value="1"/>
</dbReference>
<comment type="caution">
    <text evidence="4">The sequence shown here is derived from an EMBL/GenBank/DDBJ whole genome shotgun (WGS) entry which is preliminary data.</text>
</comment>
<evidence type="ECO:0000259" key="3">
    <source>
        <dbReference type="Pfam" id="PF00144"/>
    </source>
</evidence>
<protein>
    <submittedName>
        <fullName evidence="4">Beta-lactamase transpeptidase</fullName>
    </submittedName>
</protein>
<name>A0A9P8QJK2_9HYPO</name>
<dbReference type="Pfam" id="PF00144">
    <property type="entry name" value="Beta-lactamase"/>
    <property type="match status" value="1"/>
</dbReference>
<dbReference type="InterPro" id="IPR050789">
    <property type="entry name" value="Diverse_Enzym_Activities"/>
</dbReference>
<dbReference type="GO" id="GO:0016787">
    <property type="term" value="F:hydrolase activity"/>
    <property type="evidence" value="ECO:0007669"/>
    <property type="project" value="UniProtKB-KW"/>
</dbReference>
<keyword evidence="2" id="KW-0378">Hydrolase</keyword>
<dbReference type="AlphaFoldDB" id="A0A9P8QJK2"/>